<evidence type="ECO:0000313" key="3">
    <source>
        <dbReference type="Proteomes" id="UP000422644"/>
    </source>
</evidence>
<feature type="compositionally biased region" description="Polar residues" evidence="1">
    <location>
        <begin position="264"/>
        <end position="287"/>
    </location>
</feature>
<proteinExistence type="predicted"/>
<dbReference type="RefSeq" id="WP_232056052.1">
    <property type="nucleotide sequence ID" value="NZ_AP019831.1"/>
</dbReference>
<organism evidence="2 3">
    <name type="scientific">Leptotrichia trevisanii</name>
    <dbReference type="NCBI Taxonomy" id="109328"/>
    <lineage>
        <taxon>Bacteria</taxon>
        <taxon>Fusobacteriati</taxon>
        <taxon>Fusobacteriota</taxon>
        <taxon>Fusobacteriia</taxon>
        <taxon>Fusobacteriales</taxon>
        <taxon>Leptotrichiaceae</taxon>
        <taxon>Leptotrichia</taxon>
    </lineage>
</organism>
<protein>
    <submittedName>
        <fullName evidence="2">Uncharacterized protein</fullName>
    </submittedName>
</protein>
<reference evidence="2 3" key="1">
    <citation type="submission" date="2019-07" db="EMBL/GenBank/DDBJ databases">
        <title>Complete Genome Sequence of Leptotrichia trevisanii Strain JMUB3870.</title>
        <authorList>
            <person name="Watanabe S."/>
            <person name="Cui L."/>
        </authorList>
    </citation>
    <scope>NUCLEOTIDE SEQUENCE [LARGE SCALE GENOMIC DNA]</scope>
    <source>
        <strain evidence="2 3">JMUB3870</strain>
    </source>
</reference>
<sequence>MANSNFYANIGVNAGFTRSRSNTSSHTEGAAVTTLKPMDENSSITYNNVNNITYQGTQAQGGTFIYNNVANIQKEAVELRNSYSSESSGFGVGVSAGIGSNGQIKPNGISGNVSANRSDQNTVETVYANGNFKNVNEVHNNTGSMTLSGFNQEGGKVTGNIGKLVVESRQNTSTTTGKSSGIGLGISANGMPSSINVSGSRTNGNRAFVDNQSSFIVGEGSNLHVGTLENTGAVIGKQSDNSTTFKIDNYIAKNIYNEDTMTTTGGSIGENQESQVQASIRTAGTSKESQEIQ</sequence>
<dbReference type="InterPro" id="IPR025157">
    <property type="entry name" value="Hemagglutinin_rpt"/>
</dbReference>
<dbReference type="EMBL" id="AP019831">
    <property type="protein sequence ID" value="BBM46080.1"/>
    <property type="molecule type" value="Genomic_DNA"/>
</dbReference>
<dbReference type="Proteomes" id="UP000422644">
    <property type="component" value="Chromosome"/>
</dbReference>
<evidence type="ECO:0000313" key="2">
    <source>
        <dbReference type="EMBL" id="BBM46080.1"/>
    </source>
</evidence>
<evidence type="ECO:0000256" key="1">
    <source>
        <dbReference type="SAM" id="MobiDB-lite"/>
    </source>
</evidence>
<keyword evidence="3" id="KW-1185">Reference proteome</keyword>
<dbReference type="Pfam" id="PF13332">
    <property type="entry name" value="Fil_haemagg_2"/>
    <property type="match status" value="1"/>
</dbReference>
<dbReference type="AlphaFoldDB" id="A0A510K330"/>
<name>A0A510K330_9FUSO</name>
<dbReference type="GO" id="GO:0003824">
    <property type="term" value="F:catalytic activity"/>
    <property type="evidence" value="ECO:0007669"/>
    <property type="project" value="UniProtKB-ARBA"/>
</dbReference>
<feature type="region of interest" description="Disordered" evidence="1">
    <location>
        <begin position="264"/>
        <end position="293"/>
    </location>
</feature>
<accession>A0A510K330</accession>
<gene>
    <name evidence="2" type="ORF">JMUB3870_2207</name>
</gene>